<accession>A0A834XKK5</accession>
<dbReference type="OrthoDB" id="1436407at2759"/>
<organism evidence="2 3">
    <name type="scientific">Senna tora</name>
    <dbReference type="NCBI Taxonomy" id="362788"/>
    <lineage>
        <taxon>Eukaryota</taxon>
        <taxon>Viridiplantae</taxon>
        <taxon>Streptophyta</taxon>
        <taxon>Embryophyta</taxon>
        <taxon>Tracheophyta</taxon>
        <taxon>Spermatophyta</taxon>
        <taxon>Magnoliopsida</taxon>
        <taxon>eudicotyledons</taxon>
        <taxon>Gunneridae</taxon>
        <taxon>Pentapetalae</taxon>
        <taxon>rosids</taxon>
        <taxon>fabids</taxon>
        <taxon>Fabales</taxon>
        <taxon>Fabaceae</taxon>
        <taxon>Caesalpinioideae</taxon>
        <taxon>Cassia clade</taxon>
        <taxon>Senna</taxon>
    </lineage>
</organism>
<evidence type="ECO:0000313" key="2">
    <source>
        <dbReference type="EMBL" id="KAF7845557.1"/>
    </source>
</evidence>
<reference evidence="2" key="1">
    <citation type="submission" date="2020-09" db="EMBL/GenBank/DDBJ databases">
        <title>Genome-Enabled Discovery of Anthraquinone Biosynthesis in Senna tora.</title>
        <authorList>
            <person name="Kang S.-H."/>
            <person name="Pandey R.P."/>
            <person name="Lee C.-M."/>
            <person name="Sim J.-S."/>
            <person name="Jeong J.-T."/>
            <person name="Choi B.-S."/>
            <person name="Jung M."/>
            <person name="Ginzburg D."/>
            <person name="Zhao K."/>
            <person name="Won S.Y."/>
            <person name="Oh T.-J."/>
            <person name="Yu Y."/>
            <person name="Kim N.-H."/>
            <person name="Lee O.R."/>
            <person name="Lee T.-H."/>
            <person name="Bashyal P."/>
            <person name="Kim T.-S."/>
            <person name="Lee W.-H."/>
            <person name="Kawkins C."/>
            <person name="Kim C.-K."/>
            <person name="Kim J.S."/>
            <person name="Ahn B.O."/>
            <person name="Rhee S.Y."/>
            <person name="Sohng J.K."/>
        </authorList>
    </citation>
    <scope>NUCLEOTIDE SEQUENCE</scope>
    <source>
        <tissue evidence="2">Leaf</tissue>
    </source>
</reference>
<feature type="region of interest" description="Disordered" evidence="1">
    <location>
        <begin position="147"/>
        <end position="183"/>
    </location>
</feature>
<dbReference type="EMBL" id="JAAIUW010000001">
    <property type="protein sequence ID" value="KAF7845557.1"/>
    <property type="molecule type" value="Genomic_DNA"/>
</dbReference>
<protein>
    <submittedName>
        <fullName evidence="2">Methyl-CpG-binding domain-containing protein 6-like</fullName>
    </submittedName>
</protein>
<gene>
    <name evidence="2" type="ORF">G2W53_002462</name>
</gene>
<name>A0A834XKK5_9FABA</name>
<comment type="caution">
    <text evidence="2">The sequence shown here is derived from an EMBL/GenBank/DDBJ whole genome shotgun (WGS) entry which is preliminary data.</text>
</comment>
<feature type="compositionally biased region" description="Basic and acidic residues" evidence="1">
    <location>
        <begin position="169"/>
        <end position="183"/>
    </location>
</feature>
<sequence length="216" mass="24269">MKEKAIEEASGSDQLALAIVPINTVYNAMQGDDATPITAKKRRGRKPTTKLVGEINVSFEMPSICILDSIDLDKLPVSGEEASDGNNNRKSGRKCSFAERLENWSLQHRERSKGMHDVYYYHHRSSSSFRSILEVVNFIMYEAYPRKPTKKTNNDEDASATAKRQKRSGGGDREEGGKKTNNKMDEAAVVKFFMECSQNLMNFNLHQPKDASGDEI</sequence>
<dbReference type="AlphaFoldDB" id="A0A834XKK5"/>
<evidence type="ECO:0000256" key="1">
    <source>
        <dbReference type="SAM" id="MobiDB-lite"/>
    </source>
</evidence>
<evidence type="ECO:0000313" key="3">
    <source>
        <dbReference type="Proteomes" id="UP000634136"/>
    </source>
</evidence>
<keyword evidence="3" id="KW-1185">Reference proteome</keyword>
<dbReference type="Proteomes" id="UP000634136">
    <property type="component" value="Unassembled WGS sequence"/>
</dbReference>
<proteinExistence type="predicted"/>